<evidence type="ECO:0000313" key="3">
    <source>
        <dbReference type="EMBL" id="KAG2306806.1"/>
    </source>
</evidence>
<dbReference type="InterPro" id="IPR013194">
    <property type="entry name" value="HDAC_interact_dom"/>
</dbReference>
<dbReference type="SMART" id="SM00761">
    <property type="entry name" value="HDAC_interact"/>
    <property type="match status" value="1"/>
</dbReference>
<dbReference type="Pfam" id="PF08295">
    <property type="entry name" value="Sin3_corepress"/>
    <property type="match status" value="1"/>
</dbReference>
<evidence type="ECO:0000313" key="4">
    <source>
        <dbReference type="Proteomes" id="UP000886595"/>
    </source>
</evidence>
<organism evidence="3 4">
    <name type="scientific">Brassica carinata</name>
    <name type="common">Ethiopian mustard</name>
    <name type="synonym">Abyssinian cabbage</name>
    <dbReference type="NCBI Taxonomy" id="52824"/>
    <lineage>
        <taxon>Eukaryota</taxon>
        <taxon>Viridiplantae</taxon>
        <taxon>Streptophyta</taxon>
        <taxon>Embryophyta</taxon>
        <taxon>Tracheophyta</taxon>
        <taxon>Spermatophyta</taxon>
        <taxon>Magnoliopsida</taxon>
        <taxon>eudicotyledons</taxon>
        <taxon>Gunneridae</taxon>
        <taxon>Pentapetalae</taxon>
        <taxon>rosids</taxon>
        <taxon>malvids</taxon>
        <taxon>Brassicales</taxon>
        <taxon>Brassicaceae</taxon>
        <taxon>Brassiceae</taxon>
        <taxon>Brassica</taxon>
    </lineage>
</organism>
<feature type="domain" description="Histone deacetylase interacting" evidence="2">
    <location>
        <begin position="139"/>
        <end position="228"/>
    </location>
</feature>
<gene>
    <name evidence="3" type="ORF">Bca52824_026554</name>
</gene>
<evidence type="ECO:0000259" key="2">
    <source>
        <dbReference type="SMART" id="SM00761"/>
    </source>
</evidence>
<dbReference type="OrthoDB" id="10265969at2759"/>
<sequence length="301" mass="34607">MTTEKLGPRGMETLRSLIESFNNKRTEHTEFRNSIELLFENHAKTQQHHVDTELVDGEIREHHVFAASAKVDDSLKEYPIHHGNLKIGGAHVGTRSKVDESSKNYPIHHGNLKIRFRANVGVRVKVDEKQSEKYVTSVILNGETPNYKLIPEEKQCPVKHKVLNNKVSLVKFDAFEHKKLTQYEKAMARCEKEMCEADVSMESLRSAVEKAEKVIKGEMKVGDIGVMFYACIKKLCHVDVFERVRQDHKKALLTRAEKKFRSKQVMEDNTARQRDSTAQGQGEKEHTFVSDFIYPLHKAPR</sequence>
<protein>
    <recommendedName>
        <fullName evidence="2">Histone deacetylase interacting domain-containing protein</fullName>
    </recommendedName>
</protein>
<feature type="region of interest" description="Disordered" evidence="1">
    <location>
        <begin position="263"/>
        <end position="284"/>
    </location>
</feature>
<proteinExistence type="predicted"/>
<keyword evidence="4" id="KW-1185">Reference proteome</keyword>
<dbReference type="Proteomes" id="UP000886595">
    <property type="component" value="Unassembled WGS sequence"/>
</dbReference>
<reference evidence="3 4" key="1">
    <citation type="submission" date="2020-02" db="EMBL/GenBank/DDBJ databases">
        <authorList>
            <person name="Ma Q."/>
            <person name="Huang Y."/>
            <person name="Song X."/>
            <person name="Pei D."/>
        </authorList>
    </citation>
    <scope>NUCLEOTIDE SEQUENCE [LARGE SCALE GENOMIC DNA]</scope>
    <source>
        <strain evidence="3">Sxm20200214</strain>
        <tissue evidence="3">Leaf</tissue>
    </source>
</reference>
<evidence type="ECO:0000256" key="1">
    <source>
        <dbReference type="SAM" id="MobiDB-lite"/>
    </source>
</evidence>
<feature type="compositionally biased region" description="Basic and acidic residues" evidence="1">
    <location>
        <begin position="263"/>
        <end position="275"/>
    </location>
</feature>
<dbReference type="EMBL" id="JAAMPC010000006">
    <property type="protein sequence ID" value="KAG2306806.1"/>
    <property type="molecule type" value="Genomic_DNA"/>
</dbReference>
<accession>A0A8X7SHY1</accession>
<dbReference type="AlphaFoldDB" id="A0A8X7SHY1"/>
<name>A0A8X7SHY1_BRACI</name>
<comment type="caution">
    <text evidence="3">The sequence shown here is derived from an EMBL/GenBank/DDBJ whole genome shotgun (WGS) entry which is preliminary data.</text>
</comment>